<keyword evidence="2" id="KW-1133">Transmembrane helix</keyword>
<protein>
    <submittedName>
        <fullName evidence="3">Carbon monoxide dehydrogenase</fullName>
    </submittedName>
</protein>
<evidence type="ECO:0000313" key="3">
    <source>
        <dbReference type="EMBL" id="PTB18579.1"/>
    </source>
</evidence>
<accession>A0A2T3XPX9</accession>
<organism evidence="3 4">
    <name type="scientific">Trinickia symbiotica</name>
    <dbReference type="NCBI Taxonomy" id="863227"/>
    <lineage>
        <taxon>Bacteria</taxon>
        <taxon>Pseudomonadati</taxon>
        <taxon>Pseudomonadota</taxon>
        <taxon>Betaproteobacteria</taxon>
        <taxon>Burkholderiales</taxon>
        <taxon>Burkholderiaceae</taxon>
        <taxon>Trinickia</taxon>
    </lineage>
</organism>
<dbReference type="InterPro" id="IPR010419">
    <property type="entry name" value="CO_DH_gsu"/>
</dbReference>
<keyword evidence="2" id="KW-0472">Membrane</keyword>
<evidence type="ECO:0000313" key="4">
    <source>
        <dbReference type="Proteomes" id="UP000240638"/>
    </source>
</evidence>
<feature type="transmembrane region" description="Helical" evidence="2">
    <location>
        <begin position="246"/>
        <end position="263"/>
    </location>
</feature>
<dbReference type="InterPro" id="IPR023393">
    <property type="entry name" value="START-like_dom_sf"/>
</dbReference>
<dbReference type="Gene3D" id="3.30.530.20">
    <property type="match status" value="1"/>
</dbReference>
<keyword evidence="2" id="KW-0812">Transmembrane</keyword>
<comment type="caution">
    <text evidence="3">The sequence shown here is derived from an EMBL/GenBank/DDBJ whole genome shotgun (WGS) entry which is preliminary data.</text>
</comment>
<evidence type="ECO:0000256" key="1">
    <source>
        <dbReference type="SAM" id="MobiDB-lite"/>
    </source>
</evidence>
<dbReference type="SUPFAM" id="SSF55961">
    <property type="entry name" value="Bet v1-like"/>
    <property type="match status" value="1"/>
</dbReference>
<dbReference type="Proteomes" id="UP000240638">
    <property type="component" value="Unassembled WGS sequence"/>
</dbReference>
<proteinExistence type="predicted"/>
<gene>
    <name evidence="3" type="ORF">C9I57_21375</name>
</gene>
<evidence type="ECO:0000256" key="2">
    <source>
        <dbReference type="SAM" id="Phobius"/>
    </source>
</evidence>
<dbReference type="RefSeq" id="WP_107152636.1">
    <property type="nucleotide sequence ID" value="NZ_PYUC01000011.1"/>
</dbReference>
<feature type="region of interest" description="Disordered" evidence="1">
    <location>
        <begin position="109"/>
        <end position="129"/>
    </location>
</feature>
<sequence length="267" mass="28249">MELTDALRIPLDPTIVAESLDDGALLRASLENCESFERRPGGEYALVVTVPVGPLRGRYEVRMHMTSPGGVHGGLPVGGEHRLSRTLNLKASAAGVGSLRGQVTIELEADSEHADGQTSARGSTKAGGDDASATRVQYAIWATLTGPLAELAPRQVENALQALADDFFAEFSAVLQAKYGKGPNRARSGAARRQHVFLRPISLAGLARRTASTDSLDAASRRAGDAMIGQRGAEGLGRGRPQAMPAWAWAAAFAVGIALLYLLHRFE</sequence>
<dbReference type="EMBL" id="PYUC01000011">
    <property type="protein sequence ID" value="PTB18579.1"/>
    <property type="molecule type" value="Genomic_DNA"/>
</dbReference>
<reference evidence="3 4" key="1">
    <citation type="submission" date="2018-03" db="EMBL/GenBank/DDBJ databases">
        <title>Whole genome analyses suggest that Burkholderia sensu lato contains two further novel genera in the rhizoxinica-symbiotica group Mycetohabitans gen. nov., and Trinickia gen. nov.: implications for the evolution of diazotrophy and nodulation in the Burkholderiaceae.</title>
        <authorList>
            <person name="Estrada De Los Santos P."/>
            <person name="Palmer M."/>
            <person name="Chavez-Ramirez B."/>
            <person name="Steenkamp E.T."/>
            <person name="Hirsch A.M."/>
            <person name="Manyaka P."/>
            <person name="Maluk M."/>
            <person name="Lafos M."/>
            <person name="Crook M."/>
            <person name="Gross E."/>
            <person name="Simon M.F."/>
            <person name="Bueno Dos Reis Junior F."/>
            <person name="Poole P.S."/>
            <person name="Venter S.N."/>
            <person name="James E.K."/>
        </authorList>
    </citation>
    <scope>NUCLEOTIDE SEQUENCE [LARGE SCALE GENOMIC DNA]</scope>
    <source>
        <strain evidence="3 4">JPY-366</strain>
    </source>
</reference>
<name>A0A2T3XPX9_9BURK</name>
<dbReference type="AlphaFoldDB" id="A0A2T3XPX9"/>
<dbReference type="Pfam" id="PF06240">
    <property type="entry name" value="COXG"/>
    <property type="match status" value="1"/>
</dbReference>